<feature type="transmembrane region" description="Helical" evidence="1">
    <location>
        <begin position="57"/>
        <end position="79"/>
    </location>
</feature>
<proteinExistence type="predicted"/>
<comment type="caution">
    <text evidence="2">The sequence shown here is derived from an EMBL/GenBank/DDBJ whole genome shotgun (WGS) entry which is preliminary data.</text>
</comment>
<dbReference type="Proteomes" id="UP000194236">
    <property type="component" value="Unassembled WGS sequence"/>
</dbReference>
<evidence type="ECO:0000313" key="2">
    <source>
        <dbReference type="EMBL" id="OTF80962.1"/>
    </source>
</evidence>
<organism evidence="2 3">
    <name type="scientific">Euroglyphus maynei</name>
    <name type="common">Mayne's house dust mite</name>
    <dbReference type="NCBI Taxonomy" id="6958"/>
    <lineage>
        <taxon>Eukaryota</taxon>
        <taxon>Metazoa</taxon>
        <taxon>Ecdysozoa</taxon>
        <taxon>Arthropoda</taxon>
        <taxon>Chelicerata</taxon>
        <taxon>Arachnida</taxon>
        <taxon>Acari</taxon>
        <taxon>Acariformes</taxon>
        <taxon>Sarcoptiformes</taxon>
        <taxon>Astigmata</taxon>
        <taxon>Psoroptidia</taxon>
        <taxon>Analgoidea</taxon>
        <taxon>Pyroglyphidae</taxon>
        <taxon>Pyroglyphinae</taxon>
        <taxon>Euroglyphus</taxon>
    </lineage>
</organism>
<name>A0A1Y3BJC6_EURMA</name>
<dbReference type="AlphaFoldDB" id="A0A1Y3BJC6"/>
<keyword evidence="3" id="KW-1185">Reference proteome</keyword>
<gene>
    <name evidence="2" type="ORF">BLA29_010100</name>
</gene>
<keyword evidence="1" id="KW-0812">Transmembrane</keyword>
<evidence type="ECO:0000313" key="3">
    <source>
        <dbReference type="Proteomes" id="UP000194236"/>
    </source>
</evidence>
<keyword evidence="1" id="KW-1133">Transmembrane helix</keyword>
<dbReference type="EMBL" id="MUJZ01015844">
    <property type="protein sequence ID" value="OTF80962.1"/>
    <property type="molecule type" value="Genomic_DNA"/>
</dbReference>
<reference evidence="2 3" key="1">
    <citation type="submission" date="2017-03" db="EMBL/GenBank/DDBJ databases">
        <title>Genome Survey of Euroglyphus maynei.</title>
        <authorList>
            <person name="Arlian L.G."/>
            <person name="Morgan M.S."/>
            <person name="Rider S.D."/>
        </authorList>
    </citation>
    <scope>NUCLEOTIDE SEQUENCE [LARGE SCALE GENOMIC DNA]</scope>
    <source>
        <strain evidence="2">Arlian Lab</strain>
        <tissue evidence="2">Whole body</tissue>
    </source>
</reference>
<protein>
    <submittedName>
        <fullName evidence="2">Uncharacterized protein</fullName>
    </submittedName>
</protein>
<feature type="transmembrane region" description="Helical" evidence="1">
    <location>
        <begin position="30"/>
        <end position="51"/>
    </location>
</feature>
<keyword evidence="1" id="KW-0472">Membrane</keyword>
<accession>A0A1Y3BJC6</accession>
<evidence type="ECO:0000256" key="1">
    <source>
        <dbReference type="SAM" id="Phobius"/>
    </source>
</evidence>
<sequence length="117" mass="14039">MAMLFDVYVLSYGGGSFTYDYNEENKNRELFLNIAFVFGVLVFHLTMFYFIDLFWMSALSTSILTVYLQLLPFDCCFLLKNYSLFRIIYNLWLYNNYHIIRVYPFVNLITLTKNGMY</sequence>